<dbReference type="PANTHER" id="PTHR35849:SF2">
    <property type="entry name" value="BLR2341 PROTEIN"/>
    <property type="match status" value="1"/>
</dbReference>
<proteinExistence type="predicted"/>
<gene>
    <name evidence="2" type="ORF">YC6258_05080</name>
</gene>
<dbReference type="PROSITE" id="PS50801">
    <property type="entry name" value="STAS"/>
    <property type="match status" value="1"/>
</dbReference>
<dbReference type="SUPFAM" id="SSF52091">
    <property type="entry name" value="SpoIIaa-like"/>
    <property type="match status" value="1"/>
</dbReference>
<dbReference type="Gene3D" id="3.30.750.24">
    <property type="entry name" value="STAS domain"/>
    <property type="match status" value="1"/>
</dbReference>
<evidence type="ECO:0000313" key="2">
    <source>
        <dbReference type="EMBL" id="AJQ97110.1"/>
    </source>
</evidence>
<name>A0A0C5VCP4_9GAMM</name>
<dbReference type="InterPro" id="IPR058548">
    <property type="entry name" value="MlaB-like_STAS"/>
</dbReference>
<organism evidence="2 3">
    <name type="scientific">Gynuella sunshinyii YC6258</name>
    <dbReference type="NCBI Taxonomy" id="1445510"/>
    <lineage>
        <taxon>Bacteria</taxon>
        <taxon>Pseudomonadati</taxon>
        <taxon>Pseudomonadota</taxon>
        <taxon>Gammaproteobacteria</taxon>
        <taxon>Oceanospirillales</taxon>
        <taxon>Saccharospirillaceae</taxon>
        <taxon>Gynuella</taxon>
    </lineage>
</organism>
<keyword evidence="3" id="KW-1185">Reference proteome</keyword>
<dbReference type="HOGENOM" id="CLU_115403_14_0_6"/>
<dbReference type="EMBL" id="CP007142">
    <property type="protein sequence ID" value="AJQ97110.1"/>
    <property type="molecule type" value="Genomic_DNA"/>
</dbReference>
<evidence type="ECO:0000259" key="1">
    <source>
        <dbReference type="PROSITE" id="PS50801"/>
    </source>
</evidence>
<dbReference type="RefSeq" id="WP_052830507.1">
    <property type="nucleotide sequence ID" value="NZ_CP007142.1"/>
</dbReference>
<feature type="domain" description="STAS" evidence="1">
    <location>
        <begin position="15"/>
        <end position="100"/>
    </location>
</feature>
<dbReference type="AlphaFoldDB" id="A0A0C5VCP4"/>
<accession>A0A0C5VCP4</accession>
<evidence type="ECO:0000313" key="3">
    <source>
        <dbReference type="Proteomes" id="UP000032266"/>
    </source>
</evidence>
<dbReference type="CDD" id="cd07043">
    <property type="entry name" value="STAS_anti-anti-sigma_factors"/>
    <property type="match status" value="1"/>
</dbReference>
<dbReference type="PANTHER" id="PTHR35849">
    <property type="entry name" value="BLR2341 PROTEIN"/>
    <property type="match status" value="1"/>
</dbReference>
<dbReference type="OrthoDB" id="3296574at2"/>
<dbReference type="InterPro" id="IPR036513">
    <property type="entry name" value="STAS_dom_sf"/>
</dbReference>
<dbReference type="Proteomes" id="UP000032266">
    <property type="component" value="Chromosome"/>
</dbReference>
<protein>
    <submittedName>
        <fullName evidence="2">Anti-anti-sigma regulatory factor (Antagonist of anti-sigma factor)</fullName>
    </submittedName>
</protein>
<dbReference type="STRING" id="1445510.YC6258_05080"/>
<dbReference type="KEGG" id="gsn:YC6258_05080"/>
<dbReference type="Pfam" id="PF13466">
    <property type="entry name" value="STAS_2"/>
    <property type="match status" value="1"/>
</dbReference>
<dbReference type="InterPro" id="IPR052746">
    <property type="entry name" value="MlaB_ABC_Transporter"/>
</dbReference>
<dbReference type="InterPro" id="IPR002645">
    <property type="entry name" value="STAS_dom"/>
</dbReference>
<sequence>MFEYAFKEDQCQAAISGEMTIYTILELKEKIAAVLADAHNMTIDLSAVNEIDSAGIQLLLALHKNRLKHQHSLMLTHPHDCVTDAFATFGLQSYLSQSES</sequence>
<reference evidence="2 3" key="1">
    <citation type="submission" date="2014-01" db="EMBL/GenBank/DDBJ databases">
        <title>Full genme sequencing of cellulolytic bacterium Gynuella sunshinyii YC6258T gen. nov., sp. nov.</title>
        <authorList>
            <person name="Khan H."/>
            <person name="Chung E.J."/>
            <person name="Chung Y.R."/>
        </authorList>
    </citation>
    <scope>NUCLEOTIDE SEQUENCE [LARGE SCALE GENOMIC DNA]</scope>
    <source>
        <strain evidence="2 3">YC6258</strain>
    </source>
</reference>